<comment type="caution">
    <text evidence="1">The sequence shown here is derived from an EMBL/GenBank/DDBJ whole genome shotgun (WGS) entry which is preliminary data.</text>
</comment>
<dbReference type="AlphaFoldDB" id="A0A9N8F1D1"/>
<reference evidence="1" key="1">
    <citation type="submission" date="2020-06" db="EMBL/GenBank/DDBJ databases">
        <authorList>
            <consortium name="Plant Systems Biology data submission"/>
        </authorList>
    </citation>
    <scope>NUCLEOTIDE SEQUENCE</scope>
    <source>
        <strain evidence="1">D6</strain>
    </source>
</reference>
<proteinExistence type="predicted"/>
<organism evidence="1 2">
    <name type="scientific">Seminavis robusta</name>
    <dbReference type="NCBI Taxonomy" id="568900"/>
    <lineage>
        <taxon>Eukaryota</taxon>
        <taxon>Sar</taxon>
        <taxon>Stramenopiles</taxon>
        <taxon>Ochrophyta</taxon>
        <taxon>Bacillariophyta</taxon>
        <taxon>Bacillariophyceae</taxon>
        <taxon>Bacillariophycidae</taxon>
        <taxon>Naviculales</taxon>
        <taxon>Naviculaceae</taxon>
        <taxon>Seminavis</taxon>
    </lineage>
</organism>
<gene>
    <name evidence="1" type="ORF">SEMRO_2563_G331370.1</name>
</gene>
<evidence type="ECO:0000313" key="1">
    <source>
        <dbReference type="EMBL" id="CAB9529624.1"/>
    </source>
</evidence>
<keyword evidence="2" id="KW-1185">Reference proteome</keyword>
<sequence length="297" mass="33765">MTVHANDDTTTVSPTAANNDTGTSFVPKVECTGSDIQSFPLCIFTTNMREEQGLPEILAVDVQPAARDDVHQCLEYVAYCMVNSKMVVPDRYRFTLQFQNHQVYFACLQATTKLDVLYDSYMEEPRPASADMVIVLMPIGRSLLWGHLPQAPDKKTRMRDHIKAVLEERMASPEGFVRFVDGKAKNVHHSNLARVSLEEALSNDDWEIDWEGNTSQKCREVKRQGGEAQLYLQKRRGEVEYLQMHAAHFRELLVDCIGAERSTFYISQVCDKGSHWTDLYQEGKLIVSCCADDMELD</sequence>
<name>A0A9N8F1D1_9STRA</name>
<accession>A0A9N8F1D1</accession>
<dbReference type="EMBL" id="CAICTM010002561">
    <property type="protein sequence ID" value="CAB9529624.1"/>
    <property type="molecule type" value="Genomic_DNA"/>
</dbReference>
<evidence type="ECO:0000313" key="2">
    <source>
        <dbReference type="Proteomes" id="UP001153069"/>
    </source>
</evidence>
<protein>
    <submittedName>
        <fullName evidence="1">Uncharacterized protein</fullName>
    </submittedName>
</protein>
<dbReference type="Proteomes" id="UP001153069">
    <property type="component" value="Unassembled WGS sequence"/>
</dbReference>